<dbReference type="EMBL" id="JBHUIV010000010">
    <property type="protein sequence ID" value="MFD2201188.1"/>
    <property type="molecule type" value="Genomic_DNA"/>
</dbReference>
<protein>
    <recommendedName>
        <fullName evidence="3">Lipocalin-like domain-containing protein</fullName>
    </recommendedName>
</protein>
<evidence type="ECO:0008006" key="3">
    <source>
        <dbReference type="Google" id="ProtNLM"/>
    </source>
</evidence>
<accession>A0ABW5B5P5</accession>
<reference evidence="2" key="1">
    <citation type="journal article" date="2019" name="Int. J. Syst. Evol. Microbiol.">
        <title>The Global Catalogue of Microorganisms (GCM) 10K type strain sequencing project: providing services to taxonomists for standard genome sequencing and annotation.</title>
        <authorList>
            <consortium name="The Broad Institute Genomics Platform"/>
            <consortium name="The Broad Institute Genome Sequencing Center for Infectious Disease"/>
            <person name="Wu L."/>
            <person name="Ma J."/>
        </authorList>
    </citation>
    <scope>NUCLEOTIDE SEQUENCE [LARGE SCALE GENOMIC DNA]</scope>
    <source>
        <strain evidence="2">KCTC 19812</strain>
    </source>
</reference>
<evidence type="ECO:0000313" key="1">
    <source>
        <dbReference type="EMBL" id="MFD2201188.1"/>
    </source>
</evidence>
<comment type="caution">
    <text evidence="1">The sequence shown here is derived from an EMBL/GenBank/DDBJ whole genome shotgun (WGS) entry which is preliminary data.</text>
</comment>
<sequence>MKIFLYAILFLLVLTSCDKQEDKGPEIVVNGTWEIIEIVSPLEGTRLFKDEIDYTETYIFLNGGTFLKFNSKTDATLWGTYKIIEPSEIQVKEIHAIISLNFDLSELRSAASQFEDVTDEFCWTCPSLGSFVYGWGPTERLFLYIDNRLSNPGPCCFKDLPTYNYSKIN</sequence>
<evidence type="ECO:0000313" key="2">
    <source>
        <dbReference type="Proteomes" id="UP001597414"/>
    </source>
</evidence>
<dbReference type="RefSeq" id="WP_380801097.1">
    <property type="nucleotide sequence ID" value="NZ_JBHUIV010000010.1"/>
</dbReference>
<dbReference type="Proteomes" id="UP001597414">
    <property type="component" value="Unassembled WGS sequence"/>
</dbReference>
<keyword evidence="2" id="KW-1185">Reference proteome</keyword>
<name>A0ABW5B5P5_9BACT</name>
<dbReference type="PROSITE" id="PS51257">
    <property type="entry name" value="PROKAR_LIPOPROTEIN"/>
    <property type="match status" value="1"/>
</dbReference>
<proteinExistence type="predicted"/>
<organism evidence="1 2">
    <name type="scientific">Shivajiella indica</name>
    <dbReference type="NCBI Taxonomy" id="872115"/>
    <lineage>
        <taxon>Bacteria</taxon>
        <taxon>Pseudomonadati</taxon>
        <taxon>Bacteroidota</taxon>
        <taxon>Cytophagia</taxon>
        <taxon>Cytophagales</taxon>
        <taxon>Cyclobacteriaceae</taxon>
        <taxon>Shivajiella</taxon>
    </lineage>
</organism>
<gene>
    <name evidence="1" type="ORF">ACFSKV_06405</name>
</gene>